<dbReference type="PANTHER" id="PTHR43133:SF8">
    <property type="entry name" value="RNA POLYMERASE SIGMA FACTOR HI_1459-RELATED"/>
    <property type="match status" value="1"/>
</dbReference>
<organism evidence="8 9">
    <name type="scientific">Eisenbergiella massiliensis</name>
    <dbReference type="NCBI Taxonomy" id="1720294"/>
    <lineage>
        <taxon>Bacteria</taxon>
        <taxon>Bacillati</taxon>
        <taxon>Bacillota</taxon>
        <taxon>Clostridia</taxon>
        <taxon>Lachnospirales</taxon>
        <taxon>Lachnospiraceae</taxon>
        <taxon>Eisenbergiella</taxon>
    </lineage>
</organism>
<dbReference type="InterPro" id="IPR036388">
    <property type="entry name" value="WH-like_DNA-bd_sf"/>
</dbReference>
<dbReference type="PANTHER" id="PTHR43133">
    <property type="entry name" value="RNA POLYMERASE ECF-TYPE SIGMA FACTO"/>
    <property type="match status" value="1"/>
</dbReference>
<dbReference type="InterPro" id="IPR014284">
    <property type="entry name" value="RNA_pol_sigma-70_dom"/>
</dbReference>
<evidence type="ECO:0000256" key="3">
    <source>
        <dbReference type="ARBA" id="ARBA00023082"/>
    </source>
</evidence>
<dbReference type="GeneID" id="97985398"/>
<keyword evidence="3" id="KW-0731">Sigma factor</keyword>
<evidence type="ECO:0000313" key="8">
    <source>
        <dbReference type="EMBL" id="RGE64849.1"/>
    </source>
</evidence>
<name>A0A3E3ICQ6_9FIRM</name>
<dbReference type="Gene3D" id="1.10.10.10">
    <property type="entry name" value="Winged helix-like DNA-binding domain superfamily/Winged helix DNA-binding domain"/>
    <property type="match status" value="1"/>
</dbReference>
<feature type="domain" description="RNA polymerase sigma factor 70 region 4 type 2" evidence="7">
    <location>
        <begin position="92"/>
        <end position="143"/>
    </location>
</feature>
<evidence type="ECO:0000313" key="9">
    <source>
        <dbReference type="Proteomes" id="UP000260812"/>
    </source>
</evidence>
<proteinExistence type="inferred from homology"/>
<dbReference type="InterPro" id="IPR007627">
    <property type="entry name" value="RNA_pol_sigma70_r2"/>
</dbReference>
<dbReference type="InterPro" id="IPR013249">
    <property type="entry name" value="RNA_pol_sigma70_r4_t2"/>
</dbReference>
<dbReference type="InterPro" id="IPR039425">
    <property type="entry name" value="RNA_pol_sigma-70-like"/>
</dbReference>
<evidence type="ECO:0000259" key="7">
    <source>
        <dbReference type="Pfam" id="PF08281"/>
    </source>
</evidence>
<evidence type="ECO:0000256" key="2">
    <source>
        <dbReference type="ARBA" id="ARBA00023015"/>
    </source>
</evidence>
<comment type="similarity">
    <text evidence="1">Belongs to the sigma-70 factor family. ECF subfamily.</text>
</comment>
<feature type="domain" description="RNA polymerase sigma-70 region 2" evidence="6">
    <location>
        <begin position="8"/>
        <end position="73"/>
    </location>
</feature>
<reference evidence="8" key="1">
    <citation type="submission" date="2018-08" db="EMBL/GenBank/DDBJ databases">
        <title>A genome reference for cultivated species of the human gut microbiota.</title>
        <authorList>
            <person name="Zou Y."/>
            <person name="Xue W."/>
            <person name="Luo G."/>
        </authorList>
    </citation>
    <scope>NUCLEOTIDE SEQUENCE [LARGE SCALE GENOMIC DNA]</scope>
    <source>
        <strain evidence="8">TF05-5AC</strain>
    </source>
</reference>
<dbReference type="GO" id="GO:0016987">
    <property type="term" value="F:sigma factor activity"/>
    <property type="evidence" value="ECO:0007669"/>
    <property type="project" value="UniProtKB-KW"/>
</dbReference>
<dbReference type="Gene3D" id="1.10.1740.10">
    <property type="match status" value="1"/>
</dbReference>
<dbReference type="InterPro" id="IPR013325">
    <property type="entry name" value="RNA_pol_sigma_r2"/>
</dbReference>
<sequence length="151" mass="17815">MITQIYQLFFQELVHYAAGMTGDKSSAEDIVQETFLRALEHADVLNDLDKHQCRAWLYKTARNLFIDRVRREAACPERGVKEETEDDLSRIEVMQLCSELPDEERILFLKRYFEGYDSTQLSAMYGIPASTVRYRLSNARRRLRLKYPELK</sequence>
<evidence type="ECO:0000256" key="5">
    <source>
        <dbReference type="ARBA" id="ARBA00023163"/>
    </source>
</evidence>
<dbReference type="Proteomes" id="UP000260812">
    <property type="component" value="Unassembled WGS sequence"/>
</dbReference>
<accession>A0A3E3ICQ6</accession>
<dbReference type="GO" id="GO:0003677">
    <property type="term" value="F:DNA binding"/>
    <property type="evidence" value="ECO:0007669"/>
    <property type="project" value="UniProtKB-KW"/>
</dbReference>
<keyword evidence="2" id="KW-0805">Transcription regulation</keyword>
<dbReference type="SUPFAM" id="SSF88659">
    <property type="entry name" value="Sigma3 and sigma4 domains of RNA polymerase sigma factors"/>
    <property type="match status" value="1"/>
</dbReference>
<keyword evidence="9" id="KW-1185">Reference proteome</keyword>
<dbReference type="Pfam" id="PF04542">
    <property type="entry name" value="Sigma70_r2"/>
    <property type="match status" value="1"/>
</dbReference>
<protein>
    <submittedName>
        <fullName evidence="8">Sigma-70 family RNA polymerase sigma factor</fullName>
    </submittedName>
</protein>
<dbReference type="InterPro" id="IPR013324">
    <property type="entry name" value="RNA_pol_sigma_r3/r4-like"/>
</dbReference>
<dbReference type="Pfam" id="PF08281">
    <property type="entry name" value="Sigma70_r4_2"/>
    <property type="match status" value="1"/>
</dbReference>
<dbReference type="EMBL" id="QVLV01000001">
    <property type="protein sequence ID" value="RGE64849.1"/>
    <property type="molecule type" value="Genomic_DNA"/>
</dbReference>
<evidence type="ECO:0000259" key="6">
    <source>
        <dbReference type="Pfam" id="PF04542"/>
    </source>
</evidence>
<dbReference type="AlphaFoldDB" id="A0A3E3ICQ6"/>
<evidence type="ECO:0000256" key="1">
    <source>
        <dbReference type="ARBA" id="ARBA00010641"/>
    </source>
</evidence>
<dbReference type="SUPFAM" id="SSF88946">
    <property type="entry name" value="Sigma2 domain of RNA polymerase sigma factors"/>
    <property type="match status" value="1"/>
</dbReference>
<keyword evidence="5" id="KW-0804">Transcription</keyword>
<evidence type="ECO:0000256" key="4">
    <source>
        <dbReference type="ARBA" id="ARBA00023125"/>
    </source>
</evidence>
<dbReference type="CDD" id="cd06171">
    <property type="entry name" value="Sigma70_r4"/>
    <property type="match status" value="1"/>
</dbReference>
<gene>
    <name evidence="8" type="ORF">DXC51_00480</name>
</gene>
<comment type="caution">
    <text evidence="8">The sequence shown here is derived from an EMBL/GenBank/DDBJ whole genome shotgun (WGS) entry which is preliminary data.</text>
</comment>
<dbReference type="RefSeq" id="WP_102287227.1">
    <property type="nucleotide sequence ID" value="NZ_JBKUNB010000024.1"/>
</dbReference>
<dbReference type="GO" id="GO:0006352">
    <property type="term" value="P:DNA-templated transcription initiation"/>
    <property type="evidence" value="ECO:0007669"/>
    <property type="project" value="InterPro"/>
</dbReference>
<keyword evidence="4" id="KW-0238">DNA-binding</keyword>
<dbReference type="NCBIfam" id="TIGR02937">
    <property type="entry name" value="sigma70-ECF"/>
    <property type="match status" value="1"/>
</dbReference>